<dbReference type="PANTHER" id="PTHR32309:SF13">
    <property type="entry name" value="FERRIC ENTEROBACTIN TRANSPORT PROTEIN FEPE"/>
    <property type="match status" value="1"/>
</dbReference>
<dbReference type="RefSeq" id="WP_161742277.1">
    <property type="nucleotide sequence ID" value="NZ_JAAAMV010000003.1"/>
</dbReference>
<feature type="region of interest" description="Disordered" evidence="7">
    <location>
        <begin position="226"/>
        <end position="248"/>
    </location>
</feature>
<evidence type="ECO:0000256" key="7">
    <source>
        <dbReference type="SAM" id="MobiDB-lite"/>
    </source>
</evidence>
<keyword evidence="6 8" id="KW-0472">Membrane</keyword>
<keyword evidence="4 8" id="KW-0812">Transmembrane</keyword>
<feature type="transmembrane region" description="Helical" evidence="8">
    <location>
        <begin position="176"/>
        <end position="196"/>
    </location>
</feature>
<dbReference type="EMBL" id="JAAAMV010000003">
    <property type="protein sequence ID" value="NBD23612.1"/>
    <property type="molecule type" value="Genomic_DNA"/>
</dbReference>
<keyword evidence="5 8" id="KW-1133">Transmembrane helix</keyword>
<feature type="domain" description="Polysaccharide chain length determinant N-terminal" evidence="9">
    <location>
        <begin position="2"/>
        <end position="90"/>
    </location>
</feature>
<feature type="transmembrane region" description="Helical" evidence="8">
    <location>
        <begin position="14"/>
        <end position="33"/>
    </location>
</feature>
<gene>
    <name evidence="10" type="ORF">GT019_06980</name>
</gene>
<evidence type="ECO:0000256" key="8">
    <source>
        <dbReference type="SAM" id="Phobius"/>
    </source>
</evidence>
<dbReference type="PANTHER" id="PTHR32309">
    <property type="entry name" value="TYROSINE-PROTEIN KINASE"/>
    <property type="match status" value="1"/>
</dbReference>
<proteinExistence type="inferred from homology"/>
<evidence type="ECO:0000313" key="10">
    <source>
        <dbReference type="EMBL" id="NBD23612.1"/>
    </source>
</evidence>
<dbReference type="InterPro" id="IPR003856">
    <property type="entry name" value="LPS_length_determ_N"/>
</dbReference>
<dbReference type="InterPro" id="IPR050445">
    <property type="entry name" value="Bact_polysacc_biosynth/exp"/>
</dbReference>
<evidence type="ECO:0000256" key="6">
    <source>
        <dbReference type="ARBA" id="ARBA00023136"/>
    </source>
</evidence>
<evidence type="ECO:0000313" key="11">
    <source>
        <dbReference type="Proteomes" id="UP000665561"/>
    </source>
</evidence>
<comment type="caution">
    <text evidence="10">The sequence shown here is derived from an EMBL/GenBank/DDBJ whole genome shotgun (WGS) entry which is preliminary data.</text>
</comment>
<evidence type="ECO:0000256" key="5">
    <source>
        <dbReference type="ARBA" id="ARBA00022989"/>
    </source>
</evidence>
<evidence type="ECO:0000256" key="1">
    <source>
        <dbReference type="ARBA" id="ARBA00004651"/>
    </source>
</evidence>
<dbReference type="Pfam" id="PF02706">
    <property type="entry name" value="Wzz"/>
    <property type="match status" value="1"/>
</dbReference>
<name>A0ABW9XLY7_9BACL</name>
<keyword evidence="11" id="KW-1185">Reference proteome</keyword>
<reference evidence="10 11" key="1">
    <citation type="submission" date="2020-01" db="EMBL/GenBank/DDBJ databases">
        <title>Paenibacillus soybeanensis sp. nov. isolated from the nodules of soybean (Glycine max(L.) Merr).</title>
        <authorList>
            <person name="Wang H."/>
        </authorList>
    </citation>
    <scope>NUCLEOTIDE SEQUENCE [LARGE SCALE GENOMIC DNA]</scope>
    <source>
        <strain evidence="10 11">T1</strain>
    </source>
</reference>
<comment type="similarity">
    <text evidence="2">Belongs to the CpsC/CapA family.</text>
</comment>
<organism evidence="10 11">
    <name type="scientific">Paenibacillus glycinis</name>
    <dbReference type="NCBI Taxonomy" id="2697035"/>
    <lineage>
        <taxon>Bacteria</taxon>
        <taxon>Bacillati</taxon>
        <taxon>Bacillota</taxon>
        <taxon>Bacilli</taxon>
        <taxon>Bacillales</taxon>
        <taxon>Paenibacillaceae</taxon>
        <taxon>Paenibacillus</taxon>
    </lineage>
</organism>
<accession>A0ABW9XLY7</accession>
<comment type="subcellular location">
    <subcellularLocation>
        <location evidence="1">Cell membrane</location>
        <topology evidence="1">Multi-pass membrane protein</topology>
    </subcellularLocation>
</comment>
<keyword evidence="3" id="KW-1003">Cell membrane</keyword>
<dbReference type="Proteomes" id="UP000665561">
    <property type="component" value="Unassembled WGS sequence"/>
</dbReference>
<evidence type="ECO:0000259" key="9">
    <source>
        <dbReference type="Pfam" id="PF02706"/>
    </source>
</evidence>
<sequence>MEFKEYIKIVKRRIYLIVACSILIGAFTAYVSYVKLPNEYQANVKLIVNRSTPLEDYKLDINEVNTNIRLINTYKEIMKTRAIMDKVVTQYPELHINSDQLLSNFTVSSVNDTQVMTISVRDQTYKRAADIANAISIVFQSEIVSIYKVDNVIILSDANPADKAAPVTPNPVKNTFLAFIVSMIALTGIVFILHYLDDTVKTERDVMDTLGLTTFAAVAKAKNRDFKSPRDNNKNRPIGEAPVATVNQ</sequence>
<evidence type="ECO:0000256" key="2">
    <source>
        <dbReference type="ARBA" id="ARBA00006683"/>
    </source>
</evidence>
<evidence type="ECO:0000256" key="3">
    <source>
        <dbReference type="ARBA" id="ARBA00022475"/>
    </source>
</evidence>
<evidence type="ECO:0000256" key="4">
    <source>
        <dbReference type="ARBA" id="ARBA00022692"/>
    </source>
</evidence>
<protein>
    <recommendedName>
        <fullName evidence="9">Polysaccharide chain length determinant N-terminal domain-containing protein</fullName>
    </recommendedName>
</protein>